<dbReference type="RefSeq" id="WP_069716187.1">
    <property type="nucleotide sequence ID" value="NZ_MJEH01000009.1"/>
</dbReference>
<reference evidence="1 2" key="1">
    <citation type="submission" date="2016-08" db="EMBL/GenBank/DDBJ databases">
        <title>Genome of Bacillus solimangrovi GH2-4.</title>
        <authorList>
            <person name="Lim S."/>
            <person name="Kim B.-C."/>
        </authorList>
    </citation>
    <scope>NUCLEOTIDE SEQUENCE [LARGE SCALE GENOMIC DNA]</scope>
    <source>
        <strain evidence="1 2">GH2-4</strain>
    </source>
</reference>
<dbReference type="Proteomes" id="UP000095209">
    <property type="component" value="Unassembled WGS sequence"/>
</dbReference>
<evidence type="ECO:0000313" key="2">
    <source>
        <dbReference type="Proteomes" id="UP000095209"/>
    </source>
</evidence>
<dbReference type="EMBL" id="MJEH01000009">
    <property type="protein sequence ID" value="OEH93759.1"/>
    <property type="molecule type" value="Genomic_DNA"/>
</dbReference>
<protein>
    <submittedName>
        <fullName evidence="1">Uncharacterized protein</fullName>
    </submittedName>
</protein>
<dbReference type="AlphaFoldDB" id="A0A1E5LI44"/>
<accession>A0A1E5LI44</accession>
<proteinExistence type="predicted"/>
<keyword evidence="2" id="KW-1185">Reference proteome</keyword>
<name>A0A1E5LI44_9BACI</name>
<gene>
    <name evidence="1" type="ORF">BFG57_11275</name>
</gene>
<evidence type="ECO:0000313" key="1">
    <source>
        <dbReference type="EMBL" id="OEH93759.1"/>
    </source>
</evidence>
<sequence length="122" mass="14203">MGKRKKKKWTTGVLYREVGTDNGHTEILNRGDEECTIKATAFDWDELDNPIIINEEEITISPGTREVFDFDMTRHAELVLEIEDKCRCEDVIANLYFRDRDNCTVGTPFYNNDFVEIHCGCY</sequence>
<organism evidence="1 2">
    <name type="scientific">Bacillus solimangrovi</name>
    <dbReference type="NCBI Taxonomy" id="1305675"/>
    <lineage>
        <taxon>Bacteria</taxon>
        <taxon>Bacillati</taxon>
        <taxon>Bacillota</taxon>
        <taxon>Bacilli</taxon>
        <taxon>Bacillales</taxon>
        <taxon>Bacillaceae</taxon>
        <taxon>Bacillus</taxon>
    </lineage>
</organism>
<comment type="caution">
    <text evidence="1">The sequence shown here is derived from an EMBL/GenBank/DDBJ whole genome shotgun (WGS) entry which is preliminary data.</text>
</comment>